<dbReference type="RefSeq" id="WP_249859988.1">
    <property type="nucleotide sequence ID" value="NZ_CP027059.1"/>
</dbReference>
<feature type="compositionally biased region" description="Low complexity" evidence="1">
    <location>
        <begin position="94"/>
        <end position="114"/>
    </location>
</feature>
<proteinExistence type="predicted"/>
<protein>
    <submittedName>
        <fullName evidence="2">Uncharacterized protein</fullName>
    </submittedName>
</protein>
<reference evidence="2" key="2">
    <citation type="journal article" date="2021" name="J Anim Sci Technol">
        <title>Complete genome sequence of Paenibacillus konkukensis sp. nov. SK3146 as a potential probiotic strain.</title>
        <authorList>
            <person name="Jung H.I."/>
            <person name="Park S."/>
            <person name="Niu K.M."/>
            <person name="Lee S.W."/>
            <person name="Kothari D."/>
            <person name="Yi K.J."/>
            <person name="Kim S.K."/>
        </authorList>
    </citation>
    <scope>NUCLEOTIDE SEQUENCE</scope>
    <source>
        <strain evidence="2">SK3146</strain>
    </source>
</reference>
<reference evidence="2" key="1">
    <citation type="submission" date="2018-02" db="EMBL/GenBank/DDBJ databases">
        <authorList>
            <person name="Kim S.-K."/>
            <person name="Jung H.-I."/>
            <person name="Lee S.-W."/>
        </authorList>
    </citation>
    <scope>NUCLEOTIDE SEQUENCE</scope>
    <source>
        <strain evidence="2">SK3146</strain>
    </source>
</reference>
<evidence type="ECO:0000313" key="3">
    <source>
        <dbReference type="Proteomes" id="UP001057134"/>
    </source>
</evidence>
<dbReference type="EMBL" id="CP027059">
    <property type="protein sequence ID" value="UQZ84200.1"/>
    <property type="molecule type" value="Genomic_DNA"/>
</dbReference>
<name>A0ABY4RQD3_9BACL</name>
<gene>
    <name evidence="2" type="ORF">SK3146_03433</name>
</gene>
<sequence>MAYAFIIEPGIYTTFEDEAAQVDKCKEWGLLSGKASKAKTFYYKGNGMNLPCSIVGFVDHLTAVIEFDSGEKHCIHPSYLKEMQASSYAQKIPASSEEAAEQGGAAAEAETEAAQADKEAAETTLAQEADSVAEEERASEAASKADAEPSADSAAEQPITLAEEHAATEPAQAPAPKEPAKGKAKKLPKPELPEDKVKMIATVKEFATVPNHFSDNDDEVVIYEEVSIVEPETVIGDAWSSYSATLKKLELEVGDKLTFEAKVIAKKLTKHPVPYKINNPSKLQKEQPDT</sequence>
<dbReference type="Proteomes" id="UP001057134">
    <property type="component" value="Chromosome"/>
</dbReference>
<evidence type="ECO:0000256" key="1">
    <source>
        <dbReference type="SAM" id="MobiDB-lite"/>
    </source>
</evidence>
<organism evidence="2 3">
    <name type="scientific">Paenibacillus konkukensis</name>
    <dbReference type="NCBI Taxonomy" id="2020716"/>
    <lineage>
        <taxon>Bacteria</taxon>
        <taxon>Bacillati</taxon>
        <taxon>Bacillota</taxon>
        <taxon>Bacilli</taxon>
        <taxon>Bacillales</taxon>
        <taxon>Paenibacillaceae</taxon>
        <taxon>Paenibacillus</taxon>
    </lineage>
</organism>
<feature type="compositionally biased region" description="Basic and acidic residues" evidence="1">
    <location>
        <begin position="134"/>
        <end position="147"/>
    </location>
</feature>
<keyword evidence="3" id="KW-1185">Reference proteome</keyword>
<feature type="region of interest" description="Disordered" evidence="1">
    <location>
        <begin position="91"/>
        <end position="193"/>
    </location>
</feature>
<accession>A0ABY4RQD3</accession>
<evidence type="ECO:0000313" key="2">
    <source>
        <dbReference type="EMBL" id="UQZ84200.1"/>
    </source>
</evidence>